<dbReference type="EnsemblMetazoa" id="Aqu2.1.32797_001">
    <property type="protein sequence ID" value="Aqu2.1.32797_001"/>
    <property type="gene ID" value="Aqu2.1.32797"/>
</dbReference>
<reference evidence="1" key="1">
    <citation type="submission" date="2017-05" db="UniProtKB">
        <authorList>
            <consortium name="EnsemblMetazoa"/>
        </authorList>
    </citation>
    <scope>IDENTIFICATION</scope>
</reference>
<protein>
    <submittedName>
        <fullName evidence="1">Uncharacterized protein</fullName>
    </submittedName>
</protein>
<accession>A0A1X7UZM1</accession>
<dbReference type="AlphaFoldDB" id="A0A1X7UZM1"/>
<organism evidence="1">
    <name type="scientific">Amphimedon queenslandica</name>
    <name type="common">Sponge</name>
    <dbReference type="NCBI Taxonomy" id="400682"/>
    <lineage>
        <taxon>Eukaryota</taxon>
        <taxon>Metazoa</taxon>
        <taxon>Porifera</taxon>
        <taxon>Demospongiae</taxon>
        <taxon>Heteroscleromorpha</taxon>
        <taxon>Haplosclerida</taxon>
        <taxon>Niphatidae</taxon>
        <taxon>Amphimedon</taxon>
    </lineage>
</organism>
<proteinExistence type="predicted"/>
<name>A0A1X7UZM1_AMPQE</name>
<sequence length="79" mass="9370">MEAVTVLAPKEENRGFFFSLFLVPKKDKGMRPVINLNINEFVVPRHFNMERVHTLRDLRINHQTSSERCVLHNPYSQFE</sequence>
<evidence type="ECO:0000313" key="1">
    <source>
        <dbReference type="EnsemblMetazoa" id="Aqu2.1.32797_001"/>
    </source>
</evidence>
<dbReference type="InParanoid" id="A0A1X7UZM1"/>